<keyword evidence="12" id="KW-1185">Reference proteome</keyword>
<name>A0ABS4E0K0_9HYPH</name>
<protein>
    <recommendedName>
        <fullName evidence="9">TRAP transporter small permease protein</fullName>
    </recommendedName>
</protein>
<keyword evidence="5 9" id="KW-0812">Transmembrane</keyword>
<dbReference type="RefSeq" id="WP_209946188.1">
    <property type="nucleotide sequence ID" value="NZ_JAGGJU010000007.1"/>
</dbReference>
<keyword evidence="3" id="KW-1003">Cell membrane</keyword>
<keyword evidence="6 9" id="KW-1133">Transmembrane helix</keyword>
<comment type="subcellular location">
    <subcellularLocation>
        <location evidence="1 9">Cell inner membrane</location>
        <topology evidence="1 9">Multi-pass membrane protein</topology>
    </subcellularLocation>
</comment>
<keyword evidence="2 9" id="KW-0813">Transport</keyword>
<comment type="subunit">
    <text evidence="9">The complex comprises the extracytoplasmic solute receptor protein and the two transmembrane proteins.</text>
</comment>
<reference evidence="11 12" key="1">
    <citation type="submission" date="2021-03" db="EMBL/GenBank/DDBJ databases">
        <title>Genomic Encyclopedia of Type Strains, Phase IV (KMG-IV): sequencing the most valuable type-strain genomes for metagenomic binning, comparative biology and taxonomic classification.</title>
        <authorList>
            <person name="Goeker M."/>
        </authorList>
    </citation>
    <scope>NUCLEOTIDE SEQUENCE [LARGE SCALE GENOMIC DNA]</scope>
    <source>
        <strain evidence="11 12">DSM 21600</strain>
    </source>
</reference>
<evidence type="ECO:0000256" key="5">
    <source>
        <dbReference type="ARBA" id="ARBA00022692"/>
    </source>
</evidence>
<proteinExistence type="inferred from homology"/>
<accession>A0ABS4E0K0</accession>
<organism evidence="11 12">
    <name type="scientific">Rhizobium halophytocola</name>
    <dbReference type="NCBI Taxonomy" id="735519"/>
    <lineage>
        <taxon>Bacteria</taxon>
        <taxon>Pseudomonadati</taxon>
        <taxon>Pseudomonadota</taxon>
        <taxon>Alphaproteobacteria</taxon>
        <taxon>Hyphomicrobiales</taxon>
        <taxon>Rhizobiaceae</taxon>
        <taxon>Rhizobium/Agrobacterium group</taxon>
        <taxon>Rhizobium</taxon>
    </lineage>
</organism>
<gene>
    <name evidence="11" type="ORF">J2Z17_002903</name>
</gene>
<feature type="transmembrane region" description="Helical" evidence="9">
    <location>
        <begin position="100"/>
        <end position="119"/>
    </location>
</feature>
<feature type="domain" description="Tripartite ATP-independent periplasmic transporters DctQ component" evidence="10">
    <location>
        <begin position="35"/>
        <end position="161"/>
    </location>
</feature>
<comment type="caution">
    <text evidence="11">The sequence shown here is derived from an EMBL/GenBank/DDBJ whole genome shotgun (WGS) entry which is preliminary data.</text>
</comment>
<dbReference type="PANTHER" id="PTHR35011">
    <property type="entry name" value="2,3-DIKETO-L-GULONATE TRAP TRANSPORTER SMALL PERMEASE PROTEIN YIAM"/>
    <property type="match status" value="1"/>
</dbReference>
<sequence>MSLAPAEADDRRAAFLASPGRRAIAWLCAALLVAMMLITVADVVGRYLFNSPLPGATELTGLLLSAVIFVGLPAVCFDEEHVTVDLLVDRLPEVLARPRLLLVRLLSAAALAVISWRLFVQGQAMAGYGEQTVSLHLPVAPVAWFCAAMTAIAAAVTFATIFARPAPPAR</sequence>
<evidence type="ECO:0000256" key="1">
    <source>
        <dbReference type="ARBA" id="ARBA00004429"/>
    </source>
</evidence>
<comment type="function">
    <text evidence="9">Part of the tripartite ATP-independent periplasmic (TRAP) transport system.</text>
</comment>
<dbReference type="InterPro" id="IPR055348">
    <property type="entry name" value="DctQ"/>
</dbReference>
<evidence type="ECO:0000256" key="9">
    <source>
        <dbReference type="RuleBase" id="RU369079"/>
    </source>
</evidence>
<feature type="transmembrane region" description="Helical" evidence="9">
    <location>
        <begin position="61"/>
        <end position="79"/>
    </location>
</feature>
<keyword evidence="7 9" id="KW-0472">Membrane</keyword>
<feature type="transmembrane region" description="Helical" evidence="9">
    <location>
        <begin position="24"/>
        <end position="49"/>
    </location>
</feature>
<evidence type="ECO:0000313" key="12">
    <source>
        <dbReference type="Proteomes" id="UP000759443"/>
    </source>
</evidence>
<keyword evidence="4 9" id="KW-0997">Cell inner membrane</keyword>
<evidence type="ECO:0000256" key="4">
    <source>
        <dbReference type="ARBA" id="ARBA00022519"/>
    </source>
</evidence>
<dbReference type="Proteomes" id="UP000759443">
    <property type="component" value="Unassembled WGS sequence"/>
</dbReference>
<evidence type="ECO:0000313" key="11">
    <source>
        <dbReference type="EMBL" id="MBP1851458.1"/>
    </source>
</evidence>
<evidence type="ECO:0000256" key="6">
    <source>
        <dbReference type="ARBA" id="ARBA00022989"/>
    </source>
</evidence>
<comment type="similarity">
    <text evidence="8 9">Belongs to the TRAP transporter small permease family.</text>
</comment>
<feature type="transmembrane region" description="Helical" evidence="9">
    <location>
        <begin position="139"/>
        <end position="163"/>
    </location>
</feature>
<evidence type="ECO:0000256" key="2">
    <source>
        <dbReference type="ARBA" id="ARBA00022448"/>
    </source>
</evidence>
<evidence type="ECO:0000256" key="8">
    <source>
        <dbReference type="ARBA" id="ARBA00038436"/>
    </source>
</evidence>
<evidence type="ECO:0000256" key="3">
    <source>
        <dbReference type="ARBA" id="ARBA00022475"/>
    </source>
</evidence>
<dbReference type="InterPro" id="IPR007387">
    <property type="entry name" value="TRAP_DctQ"/>
</dbReference>
<evidence type="ECO:0000256" key="7">
    <source>
        <dbReference type="ARBA" id="ARBA00023136"/>
    </source>
</evidence>
<evidence type="ECO:0000259" key="10">
    <source>
        <dbReference type="Pfam" id="PF04290"/>
    </source>
</evidence>
<dbReference type="Pfam" id="PF04290">
    <property type="entry name" value="DctQ"/>
    <property type="match status" value="1"/>
</dbReference>
<dbReference type="EMBL" id="JAGGJU010000007">
    <property type="protein sequence ID" value="MBP1851458.1"/>
    <property type="molecule type" value="Genomic_DNA"/>
</dbReference>
<dbReference type="PANTHER" id="PTHR35011:SF10">
    <property type="entry name" value="TRAP TRANSPORTER SMALL PERMEASE PROTEIN"/>
    <property type="match status" value="1"/>
</dbReference>